<accession>A0AAV0MLC4</accession>
<keyword evidence="2" id="KW-0812">Transmembrane</keyword>
<evidence type="ECO:0000259" key="3">
    <source>
        <dbReference type="Pfam" id="PF08372"/>
    </source>
</evidence>
<reference evidence="4" key="1">
    <citation type="submission" date="2022-08" db="EMBL/GenBank/DDBJ databases">
        <authorList>
            <person name="Gutierrez-Valencia J."/>
        </authorList>
    </citation>
    <scope>NUCLEOTIDE SEQUENCE</scope>
</reference>
<dbReference type="PANTHER" id="PTHR31425">
    <property type="entry name" value="PHOSPHORIBOSYLANTHRANILATE TRANSFERASE ISOFORM 1"/>
    <property type="match status" value="1"/>
</dbReference>
<organism evidence="4 5">
    <name type="scientific">Linum tenue</name>
    <dbReference type="NCBI Taxonomy" id="586396"/>
    <lineage>
        <taxon>Eukaryota</taxon>
        <taxon>Viridiplantae</taxon>
        <taxon>Streptophyta</taxon>
        <taxon>Embryophyta</taxon>
        <taxon>Tracheophyta</taxon>
        <taxon>Spermatophyta</taxon>
        <taxon>Magnoliopsida</taxon>
        <taxon>eudicotyledons</taxon>
        <taxon>Gunneridae</taxon>
        <taxon>Pentapetalae</taxon>
        <taxon>rosids</taxon>
        <taxon>fabids</taxon>
        <taxon>Malpighiales</taxon>
        <taxon>Linaceae</taxon>
        <taxon>Linum</taxon>
    </lineage>
</organism>
<proteinExistence type="predicted"/>
<protein>
    <recommendedName>
        <fullName evidence="3">Multiple C2 domain-containing protein</fullName>
    </recommendedName>
</protein>
<gene>
    <name evidence="4" type="ORF">LITE_LOCUS29167</name>
</gene>
<sequence>MTLFVMFYFVVVVALYITPFKMVVLVAGLLWLRHPNFRCKFPLVPSNFFRRLSSRADSML</sequence>
<dbReference type="Pfam" id="PF08372">
    <property type="entry name" value="PRT_C"/>
    <property type="match status" value="1"/>
</dbReference>
<feature type="transmembrane region" description="Helical" evidence="2">
    <location>
        <begin position="6"/>
        <end position="32"/>
    </location>
</feature>
<dbReference type="Proteomes" id="UP001154282">
    <property type="component" value="Unassembled WGS sequence"/>
</dbReference>
<evidence type="ECO:0000256" key="2">
    <source>
        <dbReference type="SAM" id="Phobius"/>
    </source>
</evidence>
<dbReference type="PANTHER" id="PTHR31425:SF37">
    <property type="entry name" value="FT-INTERACTING PROTEIN 1"/>
    <property type="match status" value="1"/>
</dbReference>
<evidence type="ECO:0000313" key="4">
    <source>
        <dbReference type="EMBL" id="CAI0446824.1"/>
    </source>
</evidence>
<dbReference type="InterPro" id="IPR013583">
    <property type="entry name" value="MCTP_C"/>
</dbReference>
<dbReference type="EMBL" id="CAMGYJ010000007">
    <property type="protein sequence ID" value="CAI0446824.1"/>
    <property type="molecule type" value="Genomic_DNA"/>
</dbReference>
<name>A0AAV0MLC4_9ROSI</name>
<keyword evidence="1" id="KW-0677">Repeat</keyword>
<evidence type="ECO:0000313" key="5">
    <source>
        <dbReference type="Proteomes" id="UP001154282"/>
    </source>
</evidence>
<feature type="domain" description="Multiple C2" evidence="3">
    <location>
        <begin position="2"/>
        <end position="60"/>
    </location>
</feature>
<keyword evidence="2" id="KW-1133">Transmembrane helix</keyword>
<keyword evidence="2" id="KW-0472">Membrane</keyword>
<dbReference type="AlphaFoldDB" id="A0AAV0MLC4"/>
<comment type="caution">
    <text evidence="4">The sequence shown here is derived from an EMBL/GenBank/DDBJ whole genome shotgun (WGS) entry which is preliminary data.</text>
</comment>
<dbReference type="InterPro" id="IPR047259">
    <property type="entry name" value="QUIRKY-like"/>
</dbReference>
<keyword evidence="5" id="KW-1185">Reference proteome</keyword>
<evidence type="ECO:0000256" key="1">
    <source>
        <dbReference type="ARBA" id="ARBA00022737"/>
    </source>
</evidence>